<keyword evidence="1 2" id="KW-0378">Hydrolase</keyword>
<comment type="pathway">
    <text evidence="2">Cofactor biosynthesis; 7,8-dihydroneopterin triphosphate biosynthesis; 7,8-dihydroneopterin triphosphate from GTP: step 1/1.</text>
</comment>
<protein>
    <recommendedName>
        <fullName evidence="2">GTP cyclohydrolase FolE2</fullName>
        <ecNumber evidence="2">3.5.4.16</ecNumber>
    </recommendedName>
</protein>
<feature type="site" description="May be catalytically important" evidence="2">
    <location>
        <position position="181"/>
    </location>
</feature>
<gene>
    <name evidence="2" type="primary">folE2</name>
    <name evidence="3" type="ORF">AW736_17605</name>
</gene>
<dbReference type="Pfam" id="PF02649">
    <property type="entry name" value="GCHY-1"/>
    <property type="match status" value="1"/>
</dbReference>
<dbReference type="UniPathway" id="UPA00848">
    <property type="reaction ID" value="UER00151"/>
</dbReference>
<dbReference type="NCBIfam" id="NF010200">
    <property type="entry name" value="PRK13674.1-1"/>
    <property type="match status" value="1"/>
</dbReference>
<name>A0A178IGU8_9BACT</name>
<sequence length="319" mass="35223">MYLHQAADGPAPRIARGYDAAFKPDAAYRASLPDLMGAGGPIEGAAVGIQQVGVSNFRLPLRFAARRGGPVTLEASVSGSVSLDAHLKGINMSRVVRSFYEHQDQVCTPELLERILKKYLRAVGSREARLRVAFSFPLRQESLRSGLEGWQYYRVVFEASLSAGTKARRFVEFDFVYSSACPCSAELAEHARDRRGVYAVGHSQRSKARLRVELAPGRRLAVEDLHAHCRAALRTETQVMVKREDEQAFAELNGAHLKFVEDAARLVYARLDADARIRDFRVVCAHFESLHSHDAVSVICKGAPGGMTAEFMEFETLAG</sequence>
<accession>A0A178IGU8</accession>
<dbReference type="Gene3D" id="3.10.270.10">
    <property type="entry name" value="Urate Oxidase"/>
    <property type="match status" value="1"/>
</dbReference>
<evidence type="ECO:0000313" key="4">
    <source>
        <dbReference type="Proteomes" id="UP000078486"/>
    </source>
</evidence>
<dbReference type="STRING" id="1184151.AW736_17605"/>
<dbReference type="EMBL" id="LRRQ01000119">
    <property type="protein sequence ID" value="OAM88831.1"/>
    <property type="molecule type" value="Genomic_DNA"/>
</dbReference>
<dbReference type="Proteomes" id="UP000078486">
    <property type="component" value="Unassembled WGS sequence"/>
</dbReference>
<dbReference type="PANTHER" id="PTHR36445:SF1">
    <property type="entry name" value="GTP CYCLOHYDROLASE MPTA"/>
    <property type="match status" value="1"/>
</dbReference>
<organism evidence="3 4">
    <name type="scientific">Termitidicoccus mucosus</name>
    <dbReference type="NCBI Taxonomy" id="1184151"/>
    <lineage>
        <taxon>Bacteria</taxon>
        <taxon>Pseudomonadati</taxon>
        <taxon>Verrucomicrobiota</taxon>
        <taxon>Opitutia</taxon>
        <taxon>Opitutales</taxon>
        <taxon>Opitutaceae</taxon>
        <taxon>Termitidicoccus</taxon>
    </lineage>
</organism>
<keyword evidence="4" id="KW-1185">Reference proteome</keyword>
<dbReference type="HAMAP" id="MF_01527_B">
    <property type="entry name" value="GTP_cyclohydrol_B"/>
    <property type="match status" value="1"/>
</dbReference>
<dbReference type="PANTHER" id="PTHR36445">
    <property type="entry name" value="GTP CYCLOHYDROLASE MPTA"/>
    <property type="match status" value="1"/>
</dbReference>
<dbReference type="GO" id="GO:0003934">
    <property type="term" value="F:GTP cyclohydrolase I activity"/>
    <property type="evidence" value="ECO:0007669"/>
    <property type="project" value="UniProtKB-UniRule"/>
</dbReference>
<dbReference type="InterPro" id="IPR003801">
    <property type="entry name" value="GTP_cyclohydrolase_FolE2/MptA"/>
</dbReference>
<evidence type="ECO:0000313" key="3">
    <source>
        <dbReference type="EMBL" id="OAM88831.1"/>
    </source>
</evidence>
<evidence type="ECO:0000256" key="1">
    <source>
        <dbReference type="ARBA" id="ARBA00022801"/>
    </source>
</evidence>
<dbReference type="RefSeq" id="WP_068771680.1">
    <property type="nucleotide sequence ID" value="NZ_CP109796.1"/>
</dbReference>
<dbReference type="EC" id="3.5.4.16" evidence="2"/>
<comment type="similarity">
    <text evidence="2">Belongs to the GTP cyclohydrolase IV family.</text>
</comment>
<dbReference type="AlphaFoldDB" id="A0A178IGU8"/>
<proteinExistence type="inferred from homology"/>
<reference evidence="3 4" key="1">
    <citation type="submission" date="2016-01" db="EMBL/GenBank/DDBJ databases">
        <title>High potential of lignocellulose degradation of a new Verrucomicrobia species.</title>
        <authorList>
            <person name="Wang Y."/>
            <person name="Shi Y."/>
            <person name="Qiu Z."/>
            <person name="Liu S."/>
            <person name="Yang H."/>
        </authorList>
    </citation>
    <scope>NUCLEOTIDE SEQUENCE [LARGE SCALE GENOMIC DNA]</scope>
    <source>
        <strain evidence="3 4">TSB47</strain>
    </source>
</reference>
<evidence type="ECO:0000256" key="2">
    <source>
        <dbReference type="HAMAP-Rule" id="MF_01527"/>
    </source>
</evidence>
<comment type="catalytic activity">
    <reaction evidence="2">
        <text>GTP + H2O = 7,8-dihydroneopterin 3'-triphosphate + formate + H(+)</text>
        <dbReference type="Rhea" id="RHEA:17473"/>
        <dbReference type="ChEBI" id="CHEBI:15377"/>
        <dbReference type="ChEBI" id="CHEBI:15378"/>
        <dbReference type="ChEBI" id="CHEBI:15740"/>
        <dbReference type="ChEBI" id="CHEBI:37565"/>
        <dbReference type="ChEBI" id="CHEBI:58462"/>
        <dbReference type="EC" id="3.5.4.16"/>
    </reaction>
</comment>
<dbReference type="GO" id="GO:0046654">
    <property type="term" value="P:tetrahydrofolate biosynthetic process"/>
    <property type="evidence" value="ECO:0007669"/>
    <property type="project" value="UniProtKB-UniRule"/>
</dbReference>
<comment type="caution">
    <text evidence="3">The sequence shown here is derived from an EMBL/GenBank/DDBJ whole genome shotgun (WGS) entry which is preliminary data.</text>
</comment>
<comment type="function">
    <text evidence="2">Converts GTP to 7,8-dihydroneopterin triphosphate.</text>
</comment>
<dbReference type="InterPro" id="IPR022838">
    <property type="entry name" value="GTP_cyclohydrolase_FolE2"/>
</dbReference>